<protein>
    <submittedName>
        <fullName evidence="2">Uncharacterized protein</fullName>
    </submittedName>
</protein>
<reference evidence="2" key="2">
    <citation type="journal article" date="2022" name="Res Sq">
        <title>Comparative Genomics Reveals Insights into the Divergent Evolution of Astigmatic Mites and Household Pest Adaptations.</title>
        <authorList>
            <person name="Xiong Q."/>
            <person name="Wan A.T.-Y."/>
            <person name="Liu X.-Y."/>
            <person name="Fung C.S.-H."/>
            <person name="Xiao X."/>
            <person name="Malainual N."/>
            <person name="Hou J."/>
            <person name="Wang L."/>
            <person name="Wang M."/>
            <person name="Yang K."/>
            <person name="Cui Y."/>
            <person name="Leung E."/>
            <person name="Nong W."/>
            <person name="Shin S.-K."/>
            <person name="Au S."/>
            <person name="Jeong K.Y."/>
            <person name="Chew F.T."/>
            <person name="Hui J."/>
            <person name="Leung T.F."/>
            <person name="Tungtrongchitr A."/>
            <person name="Zhong N."/>
            <person name="Liu Z."/>
            <person name="Tsui S."/>
        </authorList>
    </citation>
    <scope>NUCLEOTIDE SEQUENCE</scope>
    <source>
        <strain evidence="2">Derf</strain>
        <tissue evidence="2">Whole organism</tissue>
    </source>
</reference>
<organism evidence="2 3">
    <name type="scientific">Dermatophagoides farinae</name>
    <name type="common">American house dust mite</name>
    <dbReference type="NCBI Taxonomy" id="6954"/>
    <lineage>
        <taxon>Eukaryota</taxon>
        <taxon>Metazoa</taxon>
        <taxon>Ecdysozoa</taxon>
        <taxon>Arthropoda</taxon>
        <taxon>Chelicerata</taxon>
        <taxon>Arachnida</taxon>
        <taxon>Acari</taxon>
        <taxon>Acariformes</taxon>
        <taxon>Sarcoptiformes</taxon>
        <taxon>Astigmata</taxon>
        <taxon>Psoroptidia</taxon>
        <taxon>Analgoidea</taxon>
        <taxon>Pyroglyphidae</taxon>
        <taxon>Dermatophagoidinae</taxon>
        <taxon>Dermatophagoides</taxon>
    </lineage>
</organism>
<proteinExistence type="predicted"/>
<name>A0A922L9C2_DERFA</name>
<gene>
    <name evidence="2" type="ORF">DERF_006073</name>
</gene>
<feature type="chain" id="PRO_5037986173" evidence="1">
    <location>
        <begin position="21"/>
        <end position="73"/>
    </location>
</feature>
<keyword evidence="1" id="KW-0732">Signal</keyword>
<sequence>MDILIIFINILAVFASICNCYDNNDDPSIINEYFNSESFDDESTSDYTTSSIFISSISTTKPEQESKSFGHHH</sequence>
<evidence type="ECO:0000313" key="3">
    <source>
        <dbReference type="Proteomes" id="UP000790347"/>
    </source>
</evidence>
<evidence type="ECO:0000313" key="2">
    <source>
        <dbReference type="EMBL" id="KAH9522507.1"/>
    </source>
</evidence>
<comment type="caution">
    <text evidence="2">The sequence shown here is derived from an EMBL/GenBank/DDBJ whole genome shotgun (WGS) entry which is preliminary data.</text>
</comment>
<dbReference type="AlphaFoldDB" id="A0A922L9C2"/>
<keyword evidence="3" id="KW-1185">Reference proteome</keyword>
<evidence type="ECO:0000256" key="1">
    <source>
        <dbReference type="SAM" id="SignalP"/>
    </source>
</evidence>
<dbReference type="EMBL" id="ASGP02000002">
    <property type="protein sequence ID" value="KAH9522507.1"/>
    <property type="molecule type" value="Genomic_DNA"/>
</dbReference>
<reference evidence="2" key="1">
    <citation type="submission" date="2013-05" db="EMBL/GenBank/DDBJ databases">
        <authorList>
            <person name="Yim A.K.Y."/>
            <person name="Chan T.F."/>
            <person name="Ji K.M."/>
            <person name="Liu X.Y."/>
            <person name="Zhou J.W."/>
            <person name="Li R.Q."/>
            <person name="Yang K.Y."/>
            <person name="Li J."/>
            <person name="Li M."/>
            <person name="Law P.T.W."/>
            <person name="Wu Y.L."/>
            <person name="Cai Z.L."/>
            <person name="Qin H."/>
            <person name="Bao Y."/>
            <person name="Leung R.K.K."/>
            <person name="Ng P.K.S."/>
            <person name="Zou J."/>
            <person name="Zhong X.J."/>
            <person name="Ran P.X."/>
            <person name="Zhong N.S."/>
            <person name="Liu Z.G."/>
            <person name="Tsui S.K.W."/>
        </authorList>
    </citation>
    <scope>NUCLEOTIDE SEQUENCE</scope>
    <source>
        <strain evidence="2">Derf</strain>
        <tissue evidence="2">Whole organism</tissue>
    </source>
</reference>
<dbReference type="Proteomes" id="UP000790347">
    <property type="component" value="Unassembled WGS sequence"/>
</dbReference>
<accession>A0A922L9C2</accession>
<feature type="signal peptide" evidence="1">
    <location>
        <begin position="1"/>
        <end position="20"/>
    </location>
</feature>